<organism evidence="10">
    <name type="scientific">marine sediment metagenome</name>
    <dbReference type="NCBI Taxonomy" id="412755"/>
    <lineage>
        <taxon>unclassified sequences</taxon>
        <taxon>metagenomes</taxon>
        <taxon>ecological metagenomes</taxon>
    </lineage>
</organism>
<evidence type="ECO:0000256" key="7">
    <source>
        <dbReference type="ARBA" id="ARBA00023136"/>
    </source>
</evidence>
<keyword evidence="6" id="KW-0406">Ion transport</keyword>
<keyword evidence="3" id="KW-0813">Transport</keyword>
<evidence type="ECO:0000313" key="10">
    <source>
        <dbReference type="EMBL" id="KKK55463.1"/>
    </source>
</evidence>
<dbReference type="PANTHER" id="PTHR11629">
    <property type="entry name" value="VACUOLAR PROTON ATPASES"/>
    <property type="match status" value="1"/>
</dbReference>
<evidence type="ECO:0000256" key="3">
    <source>
        <dbReference type="ARBA" id="ARBA00022448"/>
    </source>
</evidence>
<dbReference type="GO" id="GO:0033179">
    <property type="term" value="C:proton-transporting V-type ATPase, V0 domain"/>
    <property type="evidence" value="ECO:0007669"/>
    <property type="project" value="InterPro"/>
</dbReference>
<dbReference type="AlphaFoldDB" id="A0A0F8WFV3"/>
<evidence type="ECO:0000256" key="2">
    <source>
        <dbReference type="ARBA" id="ARBA00009904"/>
    </source>
</evidence>
<evidence type="ECO:0000256" key="1">
    <source>
        <dbReference type="ARBA" id="ARBA00004141"/>
    </source>
</evidence>
<dbReference type="GO" id="GO:0016471">
    <property type="term" value="C:vacuolar proton-transporting V-type ATPase complex"/>
    <property type="evidence" value="ECO:0007669"/>
    <property type="project" value="TreeGrafter"/>
</dbReference>
<dbReference type="GO" id="GO:0046961">
    <property type="term" value="F:proton-transporting ATPase activity, rotational mechanism"/>
    <property type="evidence" value="ECO:0007669"/>
    <property type="project" value="InterPro"/>
</dbReference>
<evidence type="ECO:0008006" key="11">
    <source>
        <dbReference type="Google" id="ProtNLM"/>
    </source>
</evidence>
<keyword evidence="4 9" id="KW-0812">Transmembrane</keyword>
<keyword evidence="5 9" id="KW-1133">Transmembrane helix</keyword>
<evidence type="ECO:0000256" key="5">
    <source>
        <dbReference type="ARBA" id="ARBA00022989"/>
    </source>
</evidence>
<feature type="transmembrane region" description="Helical" evidence="9">
    <location>
        <begin position="327"/>
        <end position="349"/>
    </location>
</feature>
<proteinExistence type="inferred from homology"/>
<dbReference type="GO" id="GO:0007035">
    <property type="term" value="P:vacuolar acidification"/>
    <property type="evidence" value="ECO:0007669"/>
    <property type="project" value="TreeGrafter"/>
</dbReference>
<feature type="non-terminal residue" evidence="10">
    <location>
        <position position="1"/>
    </location>
</feature>
<evidence type="ECO:0000256" key="6">
    <source>
        <dbReference type="ARBA" id="ARBA00023065"/>
    </source>
</evidence>
<comment type="caution">
    <text evidence="10">The sequence shown here is derived from an EMBL/GenBank/DDBJ whole genome shotgun (WGS) entry which is preliminary data.</text>
</comment>
<protein>
    <recommendedName>
        <fullName evidence="11">V-type ATP synthase subunit I</fullName>
    </recommendedName>
</protein>
<comment type="similarity">
    <text evidence="2">Belongs to the V-ATPase 116 kDa subunit family.</text>
</comment>
<comment type="subcellular location">
    <subcellularLocation>
        <location evidence="1">Membrane</location>
        <topology evidence="1">Multi-pass membrane protein</topology>
    </subcellularLocation>
</comment>
<keyword evidence="7 9" id="KW-0472">Membrane</keyword>
<gene>
    <name evidence="10" type="ORF">LCGC14_3074300</name>
</gene>
<reference evidence="10" key="1">
    <citation type="journal article" date="2015" name="Nature">
        <title>Complex archaea that bridge the gap between prokaryotes and eukaryotes.</title>
        <authorList>
            <person name="Spang A."/>
            <person name="Saw J.H."/>
            <person name="Jorgensen S.L."/>
            <person name="Zaremba-Niedzwiedzka K."/>
            <person name="Martijn J."/>
            <person name="Lind A.E."/>
            <person name="van Eijk R."/>
            <person name="Schleper C."/>
            <person name="Guy L."/>
            <person name="Ettema T.J."/>
        </authorList>
    </citation>
    <scope>NUCLEOTIDE SEQUENCE</scope>
</reference>
<evidence type="ECO:0000256" key="8">
    <source>
        <dbReference type="SAM" id="Coils"/>
    </source>
</evidence>
<evidence type="ECO:0000256" key="4">
    <source>
        <dbReference type="ARBA" id="ARBA00022692"/>
    </source>
</evidence>
<dbReference type="GO" id="GO:0051117">
    <property type="term" value="F:ATPase binding"/>
    <property type="evidence" value="ECO:0007669"/>
    <property type="project" value="TreeGrafter"/>
</dbReference>
<accession>A0A0F8WFV3</accession>
<dbReference type="EMBL" id="LAZR01065478">
    <property type="protein sequence ID" value="KKK55463.1"/>
    <property type="molecule type" value="Genomic_DNA"/>
</dbReference>
<evidence type="ECO:0000256" key="9">
    <source>
        <dbReference type="SAM" id="Phobius"/>
    </source>
</evidence>
<dbReference type="InterPro" id="IPR002490">
    <property type="entry name" value="V-ATPase_116kDa_su"/>
</dbReference>
<feature type="non-terminal residue" evidence="10">
    <location>
        <position position="351"/>
    </location>
</feature>
<keyword evidence="8" id="KW-0175">Coiled coil</keyword>
<name>A0A0F8WFV3_9ZZZZ</name>
<dbReference type="PANTHER" id="PTHR11629:SF63">
    <property type="entry name" value="V-TYPE PROTON ATPASE SUBUNIT A"/>
    <property type="match status" value="1"/>
</dbReference>
<sequence>VQVLDAERAMVSKEWPELQVESKRPRDIEEMVTRLDSSIKFLKSYATEKDPTTVFSPRIEIENKYYSEVVAGRDAVDLLENTEQTESEIERLNSERENLSGQHDWLEPWKSMTGPVEHLRELENTTCLTGLIPHQYYEDTVAGLSELGSAVEEISHTGTLHACVVVCLNDIAGEVHKVLRSGDFEAVSFEGMYGTVRDILTNCEEKLAHTKVDLEKAKTKAGELSAERLKLQILSDHYVNLLSRENARMTAPATENVVLLEGWAKKKDYKSIEKIVAGFSASSVDEIELAEGEEVPVEIENHRSVRPFETITRLYGMPAATDMDPTVFLAPFFALFFGLCLTDAGYGLIML</sequence>
<feature type="coiled-coil region" evidence="8">
    <location>
        <begin position="75"/>
        <end position="102"/>
    </location>
</feature>